<dbReference type="EMBL" id="CP015378">
    <property type="protein sequence ID" value="ANC78649.1"/>
    <property type="molecule type" value="Genomic_DNA"/>
</dbReference>
<dbReference type="PANTHER" id="PTHR13285:SF23">
    <property type="entry name" value="TEICHOIC ACID D-ALANYLTRANSFERASE"/>
    <property type="match status" value="1"/>
</dbReference>
<dbReference type="Proteomes" id="UP000076623">
    <property type="component" value="Chromosome"/>
</dbReference>
<proteinExistence type="inferred from homology"/>
<keyword evidence="7 9" id="KW-0472">Membrane</keyword>
<evidence type="ECO:0000256" key="7">
    <source>
        <dbReference type="ARBA" id="ARBA00023136"/>
    </source>
</evidence>
<keyword evidence="4 9" id="KW-0808">Transferase</keyword>
<keyword evidence="12" id="KW-1185">Reference proteome</keyword>
<accession>A0A168W941</accession>
<keyword evidence="8 9" id="KW-0012">Acyltransferase</keyword>
<evidence type="ECO:0000256" key="2">
    <source>
        <dbReference type="ARBA" id="ARBA00010323"/>
    </source>
</evidence>
<keyword evidence="6 10" id="KW-1133">Transmembrane helix</keyword>
<feature type="transmembrane region" description="Helical" evidence="10">
    <location>
        <begin position="74"/>
        <end position="96"/>
    </location>
</feature>
<dbReference type="STRING" id="1221500.ABE65_018345"/>
<reference evidence="11 12" key="1">
    <citation type="submission" date="2016-04" db="EMBL/GenBank/DDBJ databases">
        <title>Complete genome sequence of Fictibacillus phosphorivorans G25-29, a strain toxic to nematodes.</title>
        <authorList>
            <person name="Zheng Z."/>
        </authorList>
    </citation>
    <scope>NUCLEOTIDE SEQUENCE [LARGE SCALE GENOMIC DNA]</scope>
    <source>
        <strain evidence="11 12">G25-29</strain>
    </source>
</reference>
<dbReference type="InterPro" id="IPR024194">
    <property type="entry name" value="Ac/AlaTfrase_AlgI/DltB"/>
</dbReference>
<evidence type="ECO:0000313" key="12">
    <source>
        <dbReference type="Proteomes" id="UP000076623"/>
    </source>
</evidence>
<dbReference type="AlphaFoldDB" id="A0A168W941"/>
<feature type="transmembrane region" description="Helical" evidence="10">
    <location>
        <begin position="221"/>
        <end position="239"/>
    </location>
</feature>
<evidence type="ECO:0000256" key="4">
    <source>
        <dbReference type="ARBA" id="ARBA00022679"/>
    </source>
</evidence>
<keyword evidence="5 10" id="KW-0812">Transmembrane</keyword>
<comment type="similarity">
    <text evidence="2 9">Belongs to the membrane-bound acyltransferase family.</text>
</comment>
<dbReference type="InterPro" id="IPR028362">
    <property type="entry name" value="AlgI"/>
</dbReference>
<gene>
    <name evidence="11" type="ORF">ABE65_018345</name>
</gene>
<dbReference type="Pfam" id="PF03062">
    <property type="entry name" value="MBOAT"/>
    <property type="match status" value="1"/>
</dbReference>
<evidence type="ECO:0000256" key="1">
    <source>
        <dbReference type="ARBA" id="ARBA00004651"/>
    </source>
</evidence>
<dbReference type="RefSeq" id="WP_066398148.1">
    <property type="nucleotide sequence ID" value="NZ_CP015378.1"/>
</dbReference>
<evidence type="ECO:0000256" key="6">
    <source>
        <dbReference type="ARBA" id="ARBA00022989"/>
    </source>
</evidence>
<evidence type="ECO:0000256" key="10">
    <source>
        <dbReference type="SAM" id="Phobius"/>
    </source>
</evidence>
<dbReference type="GO" id="GO:0005886">
    <property type="term" value="C:plasma membrane"/>
    <property type="evidence" value="ECO:0007669"/>
    <property type="project" value="UniProtKB-SubCell"/>
</dbReference>
<evidence type="ECO:0000256" key="5">
    <source>
        <dbReference type="ARBA" id="ARBA00022692"/>
    </source>
</evidence>
<feature type="transmembrane region" description="Helical" evidence="10">
    <location>
        <begin position="358"/>
        <end position="380"/>
    </location>
</feature>
<dbReference type="PIRSF" id="PIRSF500217">
    <property type="entry name" value="AlgI"/>
    <property type="match status" value="1"/>
</dbReference>
<feature type="transmembrane region" description="Helical" evidence="10">
    <location>
        <begin position="39"/>
        <end position="62"/>
    </location>
</feature>
<sequence>MLFSSTVFLFLFLPIVLFTYFLVPRSFRNVLLLAYSLFFYAWGEPVFVLIMLGSIGLNYLFGLVVDRVRNRKRAVTWVMTAMVLSNIAILFIFKYTNFFVENINAAFDLSIHVDPIPLPLGISFYTFQAMSYVIDVYRRDGEVQKNPLNVALYIALFPQLVAGPIVRYQTVADQIKHRIETFGKFAEGVKRFIIGLAKKMLIANNVGFIADEIFKTPANELSVGMAWIGIIAYSLQIYFDFSGYSDMAIGLGKMFGFDFLENFKYPYISRTISEFWRRWHISLGSWFRDYVYIPLGGSKNGKLMTYRNLFIVWFVTGFWHGANWTFIAWGLYFGIIIALEKAFLEKLIFRMWRPLQHLYALILIISGWVLFRADTFTYAYSYLKVMFGFGNAPLFDERAAFYLTNYSVLLCLAIISATPLFKWLIDKLQATASNKVYVLGNEIGAPIYYATVLLLSIAYMVNSTFNPFIYFRF</sequence>
<dbReference type="GO" id="GO:0042121">
    <property type="term" value="P:alginic acid biosynthetic process"/>
    <property type="evidence" value="ECO:0007669"/>
    <property type="project" value="InterPro"/>
</dbReference>
<feature type="transmembrane region" description="Helical" evidence="10">
    <location>
        <begin position="446"/>
        <end position="465"/>
    </location>
</feature>
<evidence type="ECO:0000256" key="8">
    <source>
        <dbReference type="ARBA" id="ARBA00023315"/>
    </source>
</evidence>
<dbReference type="GO" id="GO:0016746">
    <property type="term" value="F:acyltransferase activity"/>
    <property type="evidence" value="ECO:0007669"/>
    <property type="project" value="UniProtKB-KW"/>
</dbReference>
<dbReference type="KEGG" id="fpn:ABE65_018345"/>
<dbReference type="InterPro" id="IPR051085">
    <property type="entry name" value="MB_O-acyltransferase"/>
</dbReference>
<name>A0A168W941_9BACL</name>
<protein>
    <submittedName>
        <fullName evidence="11">Alginate O-acetyltransferase</fullName>
    </submittedName>
</protein>
<comment type="subcellular location">
    <subcellularLocation>
        <location evidence="1">Cell membrane</location>
        <topology evidence="1">Multi-pass membrane protein</topology>
    </subcellularLocation>
</comment>
<feature type="transmembrane region" description="Helical" evidence="10">
    <location>
        <begin position="400"/>
        <end position="425"/>
    </location>
</feature>
<feature type="transmembrane region" description="Helical" evidence="10">
    <location>
        <begin position="7"/>
        <end position="27"/>
    </location>
</feature>
<organism evidence="11 12">
    <name type="scientific">Fictibacillus phosphorivorans</name>
    <dbReference type="NCBI Taxonomy" id="1221500"/>
    <lineage>
        <taxon>Bacteria</taxon>
        <taxon>Bacillati</taxon>
        <taxon>Bacillota</taxon>
        <taxon>Bacilli</taxon>
        <taxon>Bacillales</taxon>
        <taxon>Fictibacillaceae</taxon>
        <taxon>Fictibacillus</taxon>
    </lineage>
</organism>
<dbReference type="PIRSF" id="PIRSF016636">
    <property type="entry name" value="AlgI_DltB"/>
    <property type="match status" value="1"/>
</dbReference>
<evidence type="ECO:0000256" key="3">
    <source>
        <dbReference type="ARBA" id="ARBA00022475"/>
    </source>
</evidence>
<evidence type="ECO:0000256" key="9">
    <source>
        <dbReference type="PIRNR" id="PIRNR016636"/>
    </source>
</evidence>
<dbReference type="InterPro" id="IPR004299">
    <property type="entry name" value="MBOAT_fam"/>
</dbReference>
<feature type="transmembrane region" description="Helical" evidence="10">
    <location>
        <begin position="310"/>
        <end position="337"/>
    </location>
</feature>
<feature type="transmembrane region" description="Helical" evidence="10">
    <location>
        <begin position="116"/>
        <end position="137"/>
    </location>
</feature>
<evidence type="ECO:0000313" key="11">
    <source>
        <dbReference type="EMBL" id="ANC78649.1"/>
    </source>
</evidence>
<keyword evidence="3 9" id="KW-1003">Cell membrane</keyword>
<dbReference type="PANTHER" id="PTHR13285">
    <property type="entry name" value="ACYLTRANSFERASE"/>
    <property type="match status" value="1"/>
</dbReference>